<evidence type="ECO:0000313" key="6">
    <source>
        <dbReference type="Proteomes" id="UP000308671"/>
    </source>
</evidence>
<dbReference type="EC" id="3.1.1.-" evidence="3"/>
<sequence length="538" mass="57776">MGHARFTSQVLGAAALAHGASAQLYNQVIQTNYGPVQGIPAFNSSPNGNISNWEDITVWKGIPYGADTSGENRWTPPKNATPWNTTLQANKMGPICGPGMPSTTGGTVSEDCLNLNIWTNGNSTDAKLPVVFWSFPAGGAADQPLFDGAGMASQGIVFVNYNYRISALGWLSTPELSAEMYKATGSNSSGNWGQLDQIHALKWVHANIAAFGGDPDHITVMGQSAGSAAVYHFVNSPLSKGLIVGAIAESGTRDPYDPEALTLAENYRNQSYALASGLEYMASKNVSTIAEMRALPLADVEESLFGGTFSDKFGNVLDGYAIPAKYIETLATGPANDVPYITGNTKDESGAATSTNLTVAEYEAEIEAQYGAYNLSSTFLELYPASNTTQASMAYNAHWRDTSCVSSWSFANRWSVKSKSPIWTYYWDHAPPGQTQGAYHESEINYVLNNLYGTDKPWEAVDFEIALKMNGYWANFAKTLNPNNGGSYIGNGTLPQWSANSETDMVTMEVGDGFGKVPIGSADQVGAITKYFSYQNPV</sequence>
<keyword evidence="6" id="KW-1185">Reference proteome</keyword>
<reference evidence="5 6" key="1">
    <citation type="submission" date="2017-12" db="EMBL/GenBank/DDBJ databases">
        <title>Comparative genomics of Botrytis spp.</title>
        <authorList>
            <person name="Valero-Jimenez C.A."/>
            <person name="Tapia P."/>
            <person name="Veloso J."/>
            <person name="Silva-Moreno E."/>
            <person name="Staats M."/>
            <person name="Valdes J.H."/>
            <person name="Van Kan J.A.L."/>
        </authorList>
    </citation>
    <scope>NUCLEOTIDE SEQUENCE [LARGE SCALE GENOMIC DNA]</scope>
    <source>
        <strain evidence="5 6">MUCL435</strain>
    </source>
</reference>
<dbReference type="InterPro" id="IPR029058">
    <property type="entry name" value="AB_hydrolase_fold"/>
</dbReference>
<evidence type="ECO:0000259" key="4">
    <source>
        <dbReference type="Pfam" id="PF00135"/>
    </source>
</evidence>
<name>A0A4S8QT07_9HELO</name>
<dbReference type="PROSITE" id="PS00122">
    <property type="entry name" value="CARBOXYLESTERASE_B_1"/>
    <property type="match status" value="1"/>
</dbReference>
<organism evidence="5 6">
    <name type="scientific">Botrytis galanthina</name>
    <dbReference type="NCBI Taxonomy" id="278940"/>
    <lineage>
        <taxon>Eukaryota</taxon>
        <taxon>Fungi</taxon>
        <taxon>Dikarya</taxon>
        <taxon>Ascomycota</taxon>
        <taxon>Pezizomycotina</taxon>
        <taxon>Leotiomycetes</taxon>
        <taxon>Helotiales</taxon>
        <taxon>Sclerotiniaceae</taxon>
        <taxon>Botrytis</taxon>
    </lineage>
</organism>
<proteinExistence type="inferred from homology"/>
<feature type="signal peptide" evidence="3">
    <location>
        <begin position="1"/>
        <end position="22"/>
    </location>
</feature>
<protein>
    <recommendedName>
        <fullName evidence="3">Carboxylic ester hydrolase</fullName>
        <ecNumber evidence="3">3.1.1.-</ecNumber>
    </recommendedName>
</protein>
<feature type="domain" description="Carboxylesterase type B" evidence="4">
    <location>
        <begin position="27"/>
        <end position="510"/>
    </location>
</feature>
<evidence type="ECO:0000256" key="2">
    <source>
        <dbReference type="ARBA" id="ARBA00022801"/>
    </source>
</evidence>
<dbReference type="Gene3D" id="3.40.50.1820">
    <property type="entry name" value="alpha/beta hydrolase"/>
    <property type="match status" value="1"/>
</dbReference>
<dbReference type="InterPro" id="IPR050309">
    <property type="entry name" value="Type-B_Carboxylest/Lipase"/>
</dbReference>
<dbReference type="AlphaFoldDB" id="A0A4S8QT07"/>
<feature type="chain" id="PRO_5021042016" description="Carboxylic ester hydrolase" evidence="3">
    <location>
        <begin position="23"/>
        <end position="538"/>
    </location>
</feature>
<dbReference type="PANTHER" id="PTHR11559">
    <property type="entry name" value="CARBOXYLESTERASE"/>
    <property type="match status" value="1"/>
</dbReference>
<dbReference type="Proteomes" id="UP000308671">
    <property type="component" value="Unassembled WGS sequence"/>
</dbReference>
<keyword evidence="2 3" id="KW-0378">Hydrolase</keyword>
<evidence type="ECO:0000313" key="5">
    <source>
        <dbReference type="EMBL" id="THV48258.1"/>
    </source>
</evidence>
<dbReference type="Pfam" id="PF00135">
    <property type="entry name" value="COesterase"/>
    <property type="match status" value="1"/>
</dbReference>
<keyword evidence="3" id="KW-0732">Signal</keyword>
<evidence type="ECO:0000256" key="1">
    <source>
        <dbReference type="ARBA" id="ARBA00005964"/>
    </source>
</evidence>
<dbReference type="SUPFAM" id="SSF53474">
    <property type="entry name" value="alpha/beta-Hydrolases"/>
    <property type="match status" value="1"/>
</dbReference>
<evidence type="ECO:0000256" key="3">
    <source>
        <dbReference type="RuleBase" id="RU361235"/>
    </source>
</evidence>
<comment type="similarity">
    <text evidence="1 3">Belongs to the type-B carboxylesterase/lipase family.</text>
</comment>
<dbReference type="InterPro" id="IPR002018">
    <property type="entry name" value="CarbesteraseB"/>
</dbReference>
<gene>
    <name evidence="5" type="ORF">BGAL_0259g00130</name>
</gene>
<dbReference type="EMBL" id="PQXL01000259">
    <property type="protein sequence ID" value="THV48258.1"/>
    <property type="molecule type" value="Genomic_DNA"/>
</dbReference>
<comment type="caution">
    <text evidence="5">The sequence shown here is derived from an EMBL/GenBank/DDBJ whole genome shotgun (WGS) entry which is preliminary data.</text>
</comment>
<dbReference type="OrthoDB" id="408631at2759"/>
<accession>A0A4S8QT07</accession>
<dbReference type="InterPro" id="IPR019826">
    <property type="entry name" value="Carboxylesterase_B_AS"/>
</dbReference>
<dbReference type="GO" id="GO:0016787">
    <property type="term" value="F:hydrolase activity"/>
    <property type="evidence" value="ECO:0007669"/>
    <property type="project" value="UniProtKB-KW"/>
</dbReference>